<evidence type="ECO:0000256" key="1">
    <source>
        <dbReference type="ARBA" id="ARBA00004308"/>
    </source>
</evidence>
<evidence type="ECO:0000256" key="2">
    <source>
        <dbReference type="ARBA" id="ARBA00022448"/>
    </source>
</evidence>
<evidence type="ECO:0000313" key="8">
    <source>
        <dbReference type="EMBL" id="KAE9082935.1"/>
    </source>
</evidence>
<proteinExistence type="predicted"/>
<feature type="compositionally biased region" description="Basic and acidic residues" evidence="3">
    <location>
        <begin position="119"/>
        <end position="131"/>
    </location>
</feature>
<sequence>MENLSRASTVELFTRKIVLSAVPRRPYQFDPNDPSEVSAQLPAAPAGRRRQRHAHLRRAADAPGHGANASTPIAASGYLRSESWRMFYHILLRSLRFRQNTRSTPRYIEAANAASLRARKQEEQARNEGRTEQGSPVPERELTDFERAMANARDGTATATSSTRDGGASSTAEPSAMTPKGSYKTLDRMSGLLSTDPQGAPLGQRKHFVPVFLYLTFQKTANLYFLLVGIFQIITSVSPTDGVPPQLIPLAIVIVIDAIVAGYEDYKRHMADDLTNSAKTRVFNRQLREFEEVEWRELKVGDFVKVANHDILPADIMILAVIPAEGARCGGNMGLWYVEVHEEPRR</sequence>
<keyword evidence="2" id="KW-0813">Transport</keyword>
<feature type="region of interest" description="Disordered" evidence="3">
    <location>
        <begin position="28"/>
        <end position="72"/>
    </location>
</feature>
<keyword evidence="14" id="KW-1185">Reference proteome</keyword>
<dbReference type="Proteomes" id="UP000433483">
    <property type="component" value="Unassembled WGS sequence"/>
</dbReference>
<protein>
    <recommendedName>
        <fullName evidence="4">P-type ATPase N-terminal domain-containing protein</fullName>
    </recommendedName>
</protein>
<dbReference type="Proteomes" id="UP000440732">
    <property type="component" value="Unassembled WGS sequence"/>
</dbReference>
<evidence type="ECO:0000313" key="11">
    <source>
        <dbReference type="EMBL" id="KAE9222260.1"/>
    </source>
</evidence>
<feature type="region of interest" description="Disordered" evidence="3">
    <location>
        <begin position="118"/>
        <end position="140"/>
    </location>
</feature>
<evidence type="ECO:0000313" key="10">
    <source>
        <dbReference type="EMBL" id="KAE9178334.1"/>
    </source>
</evidence>
<evidence type="ECO:0000313" key="18">
    <source>
        <dbReference type="Proteomes" id="UP000441208"/>
    </source>
</evidence>
<evidence type="ECO:0000313" key="6">
    <source>
        <dbReference type="EMBL" id="KAE8970715.1"/>
    </source>
</evidence>
<dbReference type="GO" id="GO:0045332">
    <property type="term" value="P:phospholipid translocation"/>
    <property type="evidence" value="ECO:0007669"/>
    <property type="project" value="TreeGrafter"/>
</dbReference>
<dbReference type="EMBL" id="QXGB01002402">
    <property type="protein sequence ID" value="KAE9178334.1"/>
    <property type="molecule type" value="Genomic_DNA"/>
</dbReference>
<dbReference type="EMBL" id="QXGD01000857">
    <property type="protein sequence ID" value="KAE9222260.1"/>
    <property type="molecule type" value="Genomic_DNA"/>
</dbReference>
<dbReference type="EMBL" id="QXFX01002310">
    <property type="protein sequence ID" value="KAE9078335.1"/>
    <property type="molecule type" value="Genomic_DNA"/>
</dbReference>
<dbReference type="SUPFAM" id="SSF81653">
    <property type="entry name" value="Calcium ATPase, transduction domain A"/>
    <property type="match status" value="1"/>
</dbReference>
<dbReference type="InterPro" id="IPR032631">
    <property type="entry name" value="P-type_ATPase_N"/>
</dbReference>
<evidence type="ECO:0000313" key="15">
    <source>
        <dbReference type="Proteomes" id="UP000437068"/>
    </source>
</evidence>
<comment type="subcellular location">
    <subcellularLocation>
        <location evidence="1">Endomembrane system</location>
    </subcellularLocation>
</comment>
<dbReference type="OrthoDB" id="377733at2759"/>
<dbReference type="Proteomes" id="UP000429523">
    <property type="component" value="Unassembled WGS sequence"/>
</dbReference>
<accession>A0A6A3QU87</accession>
<evidence type="ECO:0000313" key="13">
    <source>
        <dbReference type="Proteomes" id="UP000429523"/>
    </source>
</evidence>
<dbReference type="GO" id="GO:0140326">
    <property type="term" value="F:ATPase-coupled intramembrane lipid transporter activity"/>
    <property type="evidence" value="ECO:0007669"/>
    <property type="project" value="TreeGrafter"/>
</dbReference>
<dbReference type="Proteomes" id="UP000488956">
    <property type="component" value="Unassembled WGS sequence"/>
</dbReference>
<dbReference type="EMBL" id="QXGA01002342">
    <property type="protein sequence ID" value="KAE9099440.1"/>
    <property type="molecule type" value="Genomic_DNA"/>
</dbReference>
<evidence type="ECO:0000259" key="4">
    <source>
        <dbReference type="Pfam" id="PF16209"/>
    </source>
</evidence>
<evidence type="ECO:0000313" key="9">
    <source>
        <dbReference type="EMBL" id="KAE9099440.1"/>
    </source>
</evidence>
<dbReference type="EMBL" id="QXFZ01001937">
    <property type="protein sequence ID" value="KAE9082935.1"/>
    <property type="molecule type" value="Genomic_DNA"/>
</dbReference>
<dbReference type="SUPFAM" id="SSF81665">
    <property type="entry name" value="Calcium ATPase, transmembrane domain M"/>
    <property type="match status" value="1"/>
</dbReference>
<name>A0A6A3QU87_9STRA</name>
<evidence type="ECO:0000313" key="5">
    <source>
        <dbReference type="EMBL" id="KAE8924828.1"/>
    </source>
</evidence>
<evidence type="ECO:0000313" key="14">
    <source>
        <dbReference type="Proteomes" id="UP000433483"/>
    </source>
</evidence>
<dbReference type="EMBL" id="QXGE01002301">
    <property type="protein sequence ID" value="KAE9283069.1"/>
    <property type="molecule type" value="Genomic_DNA"/>
</dbReference>
<evidence type="ECO:0000313" key="7">
    <source>
        <dbReference type="EMBL" id="KAE9078335.1"/>
    </source>
</evidence>
<feature type="region of interest" description="Disordered" evidence="3">
    <location>
        <begin position="153"/>
        <end position="199"/>
    </location>
</feature>
<evidence type="ECO:0000256" key="3">
    <source>
        <dbReference type="SAM" id="MobiDB-lite"/>
    </source>
</evidence>
<evidence type="ECO:0000313" key="19">
    <source>
        <dbReference type="Proteomes" id="UP000460718"/>
    </source>
</evidence>
<dbReference type="Proteomes" id="UP000437068">
    <property type="component" value="Unassembled WGS sequence"/>
</dbReference>
<dbReference type="InterPro" id="IPR008250">
    <property type="entry name" value="ATPase_P-typ_transduc_dom_A_sf"/>
</dbReference>
<gene>
    <name evidence="12" type="ORF">PF001_g23018</name>
    <name evidence="11" type="ORF">PF002_g15327</name>
    <name evidence="10" type="ORF">PF005_g24122</name>
    <name evidence="9" type="ORF">PF006_g23137</name>
    <name evidence="8" type="ORF">PF007_g22115</name>
    <name evidence="5" type="ORF">PF009_g24949</name>
    <name evidence="7" type="ORF">PF010_g23171</name>
    <name evidence="6" type="ORF">PF011_g26315</name>
</gene>
<dbReference type="EMBL" id="QXFW01003449">
    <property type="protein sequence ID" value="KAE8970715.1"/>
    <property type="molecule type" value="Genomic_DNA"/>
</dbReference>
<evidence type="ECO:0000313" key="20">
    <source>
        <dbReference type="Proteomes" id="UP000488956"/>
    </source>
</evidence>
<feature type="compositionally biased region" description="Basic residues" evidence="3">
    <location>
        <begin position="47"/>
        <end position="57"/>
    </location>
</feature>
<dbReference type="Proteomes" id="UP000460718">
    <property type="component" value="Unassembled WGS sequence"/>
</dbReference>
<dbReference type="Pfam" id="PF16209">
    <property type="entry name" value="PhoLip_ATPase_N"/>
    <property type="match status" value="1"/>
</dbReference>
<dbReference type="InterPro" id="IPR023298">
    <property type="entry name" value="ATPase_P-typ_TM_dom_sf"/>
</dbReference>
<dbReference type="AlphaFoldDB" id="A0A6A3QU87"/>
<dbReference type="Proteomes" id="UP000440367">
    <property type="component" value="Unassembled WGS sequence"/>
</dbReference>
<dbReference type="GO" id="GO:0005886">
    <property type="term" value="C:plasma membrane"/>
    <property type="evidence" value="ECO:0007669"/>
    <property type="project" value="TreeGrafter"/>
</dbReference>
<dbReference type="Proteomes" id="UP000441208">
    <property type="component" value="Unassembled WGS sequence"/>
</dbReference>
<organism evidence="8 18">
    <name type="scientific">Phytophthora fragariae</name>
    <dbReference type="NCBI Taxonomy" id="53985"/>
    <lineage>
        <taxon>Eukaryota</taxon>
        <taxon>Sar</taxon>
        <taxon>Stramenopiles</taxon>
        <taxon>Oomycota</taxon>
        <taxon>Peronosporomycetes</taxon>
        <taxon>Peronosporales</taxon>
        <taxon>Peronosporaceae</taxon>
        <taxon>Phytophthora</taxon>
    </lineage>
</organism>
<feature type="domain" description="P-type ATPase N-terminal" evidence="4">
    <location>
        <begin position="207"/>
        <end position="241"/>
    </location>
</feature>
<dbReference type="EMBL" id="QXGF01002405">
    <property type="protein sequence ID" value="KAE8924828.1"/>
    <property type="molecule type" value="Genomic_DNA"/>
</dbReference>
<feature type="compositionally biased region" description="Polar residues" evidence="3">
    <location>
        <begin position="157"/>
        <end position="173"/>
    </location>
</feature>
<evidence type="ECO:0000313" key="17">
    <source>
        <dbReference type="Proteomes" id="UP000440732"/>
    </source>
</evidence>
<reference evidence="13 14" key="1">
    <citation type="submission" date="2018-08" db="EMBL/GenBank/DDBJ databases">
        <title>Genomic investigation of the strawberry pathogen Phytophthora fragariae indicates pathogenicity is determined by transcriptional variation in three key races.</title>
        <authorList>
            <person name="Adams T.M."/>
            <person name="Armitage A.D."/>
            <person name="Sobczyk M.K."/>
            <person name="Bates H.J."/>
            <person name="Dunwell J.M."/>
            <person name="Nellist C.F."/>
            <person name="Harrison R.J."/>
        </authorList>
    </citation>
    <scope>NUCLEOTIDE SEQUENCE [LARGE SCALE GENOMIC DNA]</scope>
    <source>
        <strain evidence="12 15">A4</strain>
        <strain evidence="11 16">BC-1</strain>
        <strain evidence="10 14">NOV-27</strain>
        <strain evidence="9 17">NOV-5</strain>
        <strain evidence="8 18">NOV-71</strain>
        <strain evidence="5 13">NOV-9</strain>
        <strain evidence="7 20">ONT-3</strain>
        <strain evidence="6 19">SCRP245</strain>
    </source>
</reference>
<evidence type="ECO:0000313" key="16">
    <source>
        <dbReference type="Proteomes" id="UP000440367"/>
    </source>
</evidence>
<dbReference type="Gene3D" id="2.70.150.10">
    <property type="entry name" value="Calcium-transporting ATPase, cytoplasmic transduction domain A"/>
    <property type="match status" value="1"/>
</dbReference>
<dbReference type="PANTHER" id="PTHR24092">
    <property type="entry name" value="PROBABLE PHOSPHOLIPID-TRANSPORTING ATPASE"/>
    <property type="match status" value="1"/>
</dbReference>
<comment type="caution">
    <text evidence="8">The sequence shown here is derived from an EMBL/GenBank/DDBJ whole genome shotgun (WGS) entry which is preliminary data.</text>
</comment>
<dbReference type="GO" id="GO:0012505">
    <property type="term" value="C:endomembrane system"/>
    <property type="evidence" value="ECO:0007669"/>
    <property type="project" value="UniProtKB-SubCell"/>
</dbReference>
<evidence type="ECO:0000313" key="12">
    <source>
        <dbReference type="EMBL" id="KAE9283069.1"/>
    </source>
</evidence>
<dbReference type="PANTHER" id="PTHR24092:SF180">
    <property type="entry name" value="PHOSPHOLIPID-TRANSPORTING ATPASE DNF1-RELATED"/>
    <property type="match status" value="1"/>
</dbReference>